<dbReference type="Gene3D" id="3.40.50.720">
    <property type="entry name" value="NAD(P)-binding Rossmann-like Domain"/>
    <property type="match status" value="1"/>
</dbReference>
<dbReference type="AlphaFoldDB" id="A0A6J7KCH5"/>
<dbReference type="EMBL" id="CAFBNE010000047">
    <property type="protein sequence ID" value="CAB4951744.1"/>
    <property type="molecule type" value="Genomic_DNA"/>
</dbReference>
<evidence type="ECO:0000313" key="1">
    <source>
        <dbReference type="EMBL" id="CAB4951744.1"/>
    </source>
</evidence>
<reference evidence="1" key="1">
    <citation type="submission" date="2020-05" db="EMBL/GenBank/DDBJ databases">
        <authorList>
            <person name="Chiriac C."/>
            <person name="Salcher M."/>
            <person name="Ghai R."/>
            <person name="Kavagutti S V."/>
        </authorList>
    </citation>
    <scope>NUCLEOTIDE SEQUENCE</scope>
</reference>
<organism evidence="1">
    <name type="scientific">freshwater metagenome</name>
    <dbReference type="NCBI Taxonomy" id="449393"/>
    <lineage>
        <taxon>unclassified sequences</taxon>
        <taxon>metagenomes</taxon>
        <taxon>ecological metagenomes</taxon>
    </lineage>
</organism>
<protein>
    <submittedName>
        <fullName evidence="1">Unannotated protein</fullName>
    </submittedName>
</protein>
<dbReference type="Gene3D" id="3.30.1780.10">
    <property type="entry name" value="ornithine cyclodeaminase, domain 1"/>
    <property type="match status" value="1"/>
</dbReference>
<dbReference type="PIRSF" id="PIRSF001439">
    <property type="entry name" value="CryM"/>
    <property type="match status" value="1"/>
</dbReference>
<dbReference type="InterPro" id="IPR023401">
    <property type="entry name" value="ODC_N"/>
</dbReference>
<name>A0A6J7KCH5_9ZZZZ</name>
<dbReference type="PANTHER" id="PTHR13812:SF19">
    <property type="entry name" value="KETIMINE REDUCTASE MU-CRYSTALLIN"/>
    <property type="match status" value="1"/>
</dbReference>
<dbReference type="PANTHER" id="PTHR13812">
    <property type="entry name" value="KETIMINE REDUCTASE MU-CRYSTALLIN"/>
    <property type="match status" value="1"/>
</dbReference>
<dbReference type="InterPro" id="IPR036291">
    <property type="entry name" value="NAD(P)-bd_dom_sf"/>
</dbReference>
<proteinExistence type="predicted"/>
<accession>A0A6J7KCH5</accession>
<dbReference type="InterPro" id="IPR003462">
    <property type="entry name" value="ODC_Mu_crystall"/>
</dbReference>
<dbReference type="GO" id="GO:0005737">
    <property type="term" value="C:cytoplasm"/>
    <property type="evidence" value="ECO:0007669"/>
    <property type="project" value="TreeGrafter"/>
</dbReference>
<sequence>MRSPRSVSGQDISDARLPIQDVYDLVLEGFLLHSLGEYEMPPKQGVHTRARSFMHAMPAYLPTKRLAGTKLISVYPENVERGLDATTGIIVMMDPDSGIVSDILDARWITNTRTAMVSMVDTKLLAKENPVFGIVGATGSSGRAHIEAIGAIFPGSQVVVNSRSQERCEHLLWEFDQVPCQLVVRMDPEAVVKECDVLIVCTSNLLQPIFKAEWLRPGQNVLNVHGRGWPPSITSLVDRISCDDRSQLLDPTGGLTDAYPNLNPDFELGDVVAGEHPGRESAAHTIFSFNYGLAIFDILVADYVLTSM</sequence>
<gene>
    <name evidence="1" type="ORF">UFOPK3772_01594</name>
</gene>
<dbReference type="Pfam" id="PF02423">
    <property type="entry name" value="OCD_Mu_crystall"/>
    <property type="match status" value="1"/>
</dbReference>
<dbReference type="SUPFAM" id="SSF51735">
    <property type="entry name" value="NAD(P)-binding Rossmann-fold domains"/>
    <property type="match status" value="1"/>
</dbReference>